<dbReference type="InterPro" id="IPR051861">
    <property type="entry name" value="NET_actin-binding_domain"/>
</dbReference>
<protein>
    <submittedName>
        <fullName evidence="2">Uncharacterized protein</fullName>
    </submittedName>
</protein>
<dbReference type="AlphaFoldDB" id="A0AAN9PCJ9"/>
<reference evidence="2 3" key="1">
    <citation type="submission" date="2024-01" db="EMBL/GenBank/DDBJ databases">
        <title>The genomes of 5 underutilized Papilionoideae crops provide insights into root nodulation and disease resistance.</title>
        <authorList>
            <person name="Yuan L."/>
        </authorList>
    </citation>
    <scope>NUCLEOTIDE SEQUENCE [LARGE SCALE GENOMIC DNA]</scope>
    <source>
        <strain evidence="2">LY-2023</strain>
        <tissue evidence="2">Leaf</tissue>
    </source>
</reference>
<proteinExistence type="predicted"/>
<gene>
    <name evidence="2" type="ORF">RJT34_16714</name>
</gene>
<comment type="caution">
    <text evidence="2">The sequence shown here is derived from an EMBL/GenBank/DDBJ whole genome shotgun (WGS) entry which is preliminary data.</text>
</comment>
<evidence type="ECO:0000313" key="2">
    <source>
        <dbReference type="EMBL" id="KAK7293838.1"/>
    </source>
</evidence>
<feature type="coiled-coil region" evidence="1">
    <location>
        <begin position="3"/>
        <end position="86"/>
    </location>
</feature>
<feature type="coiled-coil region" evidence="1">
    <location>
        <begin position="111"/>
        <end position="138"/>
    </location>
</feature>
<organism evidence="2 3">
    <name type="scientific">Clitoria ternatea</name>
    <name type="common">Butterfly pea</name>
    <dbReference type="NCBI Taxonomy" id="43366"/>
    <lineage>
        <taxon>Eukaryota</taxon>
        <taxon>Viridiplantae</taxon>
        <taxon>Streptophyta</taxon>
        <taxon>Embryophyta</taxon>
        <taxon>Tracheophyta</taxon>
        <taxon>Spermatophyta</taxon>
        <taxon>Magnoliopsida</taxon>
        <taxon>eudicotyledons</taxon>
        <taxon>Gunneridae</taxon>
        <taxon>Pentapetalae</taxon>
        <taxon>rosids</taxon>
        <taxon>fabids</taxon>
        <taxon>Fabales</taxon>
        <taxon>Fabaceae</taxon>
        <taxon>Papilionoideae</taxon>
        <taxon>50 kb inversion clade</taxon>
        <taxon>NPAAA clade</taxon>
        <taxon>indigoferoid/millettioid clade</taxon>
        <taxon>Phaseoleae</taxon>
        <taxon>Clitoria</taxon>
    </lineage>
</organism>
<dbReference type="PANTHER" id="PTHR32258">
    <property type="entry name" value="PROTEIN NETWORKED 4A"/>
    <property type="match status" value="1"/>
</dbReference>
<dbReference type="SUPFAM" id="SSF90257">
    <property type="entry name" value="Myosin rod fragments"/>
    <property type="match status" value="1"/>
</dbReference>
<feature type="coiled-coil region" evidence="1">
    <location>
        <begin position="185"/>
        <end position="265"/>
    </location>
</feature>
<accession>A0AAN9PCJ9</accession>
<name>A0AAN9PCJ9_CLITE</name>
<evidence type="ECO:0000313" key="3">
    <source>
        <dbReference type="Proteomes" id="UP001359559"/>
    </source>
</evidence>
<dbReference type="GO" id="GO:0051015">
    <property type="term" value="F:actin filament binding"/>
    <property type="evidence" value="ECO:0007669"/>
    <property type="project" value="TreeGrafter"/>
</dbReference>
<keyword evidence="1" id="KW-0175">Coiled coil</keyword>
<dbReference type="GO" id="GO:0005886">
    <property type="term" value="C:plasma membrane"/>
    <property type="evidence" value="ECO:0007669"/>
    <property type="project" value="TreeGrafter"/>
</dbReference>
<keyword evidence="3" id="KW-1185">Reference proteome</keyword>
<sequence length="298" mass="34961">MEISKLKEIKEKLEREFAVNNEESNALQQEAHQIKDDIQHLNDRYQAILEQLQTLGLDPKCFTTFVKDLQIENSKLKEVCKIERSEKEVLHEKSKDMDELLIENAFMEFSLSRLNDELDGLRATVMKFQESYQVLQEEKTTVVDEKSSLLSQLQIVTESLKAVSTDLEEFCRFLNNEKYNFLNEKSDLVSQLESVEAKLSNLEKMFTKLEEKYADVEKDKETIDNQVEELRTSILVQKEKHANHKHTSEARLTNLENLVHVLQEELWLTKIEFEKEVEKAVNAQLDMFILQNCIEDLE</sequence>
<dbReference type="EMBL" id="JAYKXN010000004">
    <property type="protein sequence ID" value="KAK7293838.1"/>
    <property type="molecule type" value="Genomic_DNA"/>
</dbReference>
<dbReference type="Proteomes" id="UP001359559">
    <property type="component" value="Unassembled WGS sequence"/>
</dbReference>
<evidence type="ECO:0000256" key="1">
    <source>
        <dbReference type="SAM" id="Coils"/>
    </source>
</evidence>
<dbReference type="Gene3D" id="1.10.287.1490">
    <property type="match status" value="1"/>
</dbReference>
<dbReference type="PANTHER" id="PTHR32258:SF27">
    <property type="entry name" value="INTERACTING (KIP1-LIKE) FAMILY PROTEIN, PUTATIVE-RELATED"/>
    <property type="match status" value="1"/>
</dbReference>